<keyword evidence="1" id="KW-0732">Signal</keyword>
<proteinExistence type="predicted"/>
<reference evidence="3" key="1">
    <citation type="journal article" date="2014" name="Int. J. Syst. Evol. Microbiol.">
        <title>Complete genome sequence of Corynebacterium casei LMG S-19264T (=DSM 44701T), isolated from a smear-ripened cheese.</title>
        <authorList>
            <consortium name="US DOE Joint Genome Institute (JGI-PGF)"/>
            <person name="Walter F."/>
            <person name="Albersmeier A."/>
            <person name="Kalinowski J."/>
            <person name="Ruckert C."/>
        </authorList>
    </citation>
    <scope>NUCLEOTIDE SEQUENCE</scope>
    <source>
        <strain evidence="3">CGMCC 1.15367</strain>
    </source>
</reference>
<dbReference type="GO" id="GO:0006629">
    <property type="term" value="P:lipid metabolic process"/>
    <property type="evidence" value="ECO:0007669"/>
    <property type="project" value="InterPro"/>
</dbReference>
<dbReference type="GO" id="GO:0004622">
    <property type="term" value="F:phosphatidylcholine lysophospholipase activity"/>
    <property type="evidence" value="ECO:0007669"/>
    <property type="project" value="TreeGrafter"/>
</dbReference>
<feature type="domain" description="SGNH hydrolase-type esterase" evidence="2">
    <location>
        <begin position="36"/>
        <end position="196"/>
    </location>
</feature>
<comment type="caution">
    <text evidence="3">The sequence shown here is derived from an EMBL/GenBank/DDBJ whole genome shotgun (WGS) entry which is preliminary data.</text>
</comment>
<dbReference type="EMBL" id="BMIQ01000002">
    <property type="protein sequence ID" value="GGD96196.1"/>
    <property type="molecule type" value="Genomic_DNA"/>
</dbReference>
<dbReference type="InterPro" id="IPR036514">
    <property type="entry name" value="SGNH_hydro_sf"/>
</dbReference>
<evidence type="ECO:0000256" key="1">
    <source>
        <dbReference type="SAM" id="SignalP"/>
    </source>
</evidence>
<dbReference type="InterPro" id="IPR013830">
    <property type="entry name" value="SGNH_hydro"/>
</dbReference>
<dbReference type="SUPFAM" id="SSF52266">
    <property type="entry name" value="SGNH hydrolase"/>
    <property type="match status" value="1"/>
</dbReference>
<protein>
    <submittedName>
        <fullName evidence="3">Arylesterase</fullName>
    </submittedName>
</protein>
<dbReference type="PANTHER" id="PTHR30383:SF24">
    <property type="entry name" value="THIOESTERASE 1_PROTEASE 1_LYSOPHOSPHOLIPASE L1"/>
    <property type="match status" value="1"/>
</dbReference>
<dbReference type="Proteomes" id="UP000644699">
    <property type="component" value="Unassembled WGS sequence"/>
</dbReference>
<sequence>MTHRFQAFRAAVTALLFLAASAGARAEEAKPAEIVAFGDSLSAGFGVGPGESFPEQLQAALTAKNYAVTVANAGVSGDTTTGGLQRLEWSVPPSATLVILELGANDALRGITPQITEANLDEMLQKLKARGTRTLFAGMLAPPNMGEDYAAAFNPIYPRLAQRYGVAFYPFFLDGVAGERGLNQADGMHPTKAGVALIVQRLLPLVEEELKAAGVVPHQG</sequence>
<gene>
    <name evidence="3" type="ORF">GCM10011390_13700</name>
</gene>
<name>A0A916ZGM3_9HYPH</name>
<evidence type="ECO:0000313" key="3">
    <source>
        <dbReference type="EMBL" id="GGD96196.1"/>
    </source>
</evidence>
<feature type="chain" id="PRO_5037334254" evidence="1">
    <location>
        <begin position="27"/>
        <end position="220"/>
    </location>
</feature>
<evidence type="ECO:0000259" key="2">
    <source>
        <dbReference type="Pfam" id="PF13472"/>
    </source>
</evidence>
<reference evidence="3" key="2">
    <citation type="submission" date="2020-09" db="EMBL/GenBank/DDBJ databases">
        <authorList>
            <person name="Sun Q."/>
            <person name="Zhou Y."/>
        </authorList>
    </citation>
    <scope>NUCLEOTIDE SEQUENCE</scope>
    <source>
        <strain evidence="3">CGMCC 1.15367</strain>
    </source>
</reference>
<dbReference type="Pfam" id="PF13472">
    <property type="entry name" value="Lipase_GDSL_2"/>
    <property type="match status" value="1"/>
</dbReference>
<dbReference type="CDD" id="cd01822">
    <property type="entry name" value="Lysophospholipase_L1_like"/>
    <property type="match status" value="1"/>
</dbReference>
<keyword evidence="4" id="KW-1185">Reference proteome</keyword>
<dbReference type="InterPro" id="IPR051532">
    <property type="entry name" value="Ester_Hydrolysis_Enzymes"/>
</dbReference>
<evidence type="ECO:0000313" key="4">
    <source>
        <dbReference type="Proteomes" id="UP000644699"/>
    </source>
</evidence>
<dbReference type="InterPro" id="IPR008265">
    <property type="entry name" value="Lipase_GDSL_AS"/>
</dbReference>
<dbReference type="PANTHER" id="PTHR30383">
    <property type="entry name" value="THIOESTERASE 1/PROTEASE 1/LYSOPHOSPHOLIPASE L1"/>
    <property type="match status" value="1"/>
</dbReference>
<feature type="signal peptide" evidence="1">
    <location>
        <begin position="1"/>
        <end position="26"/>
    </location>
</feature>
<dbReference type="AlphaFoldDB" id="A0A916ZGM3"/>
<dbReference type="PROSITE" id="PS01098">
    <property type="entry name" value="LIPASE_GDSL_SER"/>
    <property type="match status" value="1"/>
</dbReference>
<dbReference type="Gene3D" id="3.40.50.1110">
    <property type="entry name" value="SGNH hydrolase"/>
    <property type="match status" value="1"/>
</dbReference>
<organism evidence="3 4">
    <name type="scientific">Aureimonas endophytica</name>
    <dbReference type="NCBI Taxonomy" id="2027858"/>
    <lineage>
        <taxon>Bacteria</taxon>
        <taxon>Pseudomonadati</taxon>
        <taxon>Pseudomonadota</taxon>
        <taxon>Alphaproteobacteria</taxon>
        <taxon>Hyphomicrobiales</taxon>
        <taxon>Aurantimonadaceae</taxon>
        <taxon>Aureimonas</taxon>
    </lineage>
</organism>
<accession>A0A916ZGM3</accession>